<accession>A0ACC2VBU7</accession>
<dbReference type="Proteomes" id="UP001230649">
    <property type="component" value="Unassembled WGS sequence"/>
</dbReference>
<protein>
    <submittedName>
        <fullName evidence="1">Uncharacterized protein</fullName>
    </submittedName>
</protein>
<sequence>MPTGVKGTSDFHRCSDSPFTATDTRSSPSMGTSQTPVSRVKVYDVSTIGLKASWELGGNDLLSCVQAVMQMADIGGIEIRNALCIHNARSQRYDPCLGSRVSSHLARPQLETRIDSASLRRLPTPHDIHGTRSARGVTPIRYHRLGGDAALIEARGRSLVQRSTTIVGVSRSDEAGNNLGMRKGGEFLLRRLCKSNPTLAGVGYAFRIFDPEGALDLKNVSSQLNSILAIVRAFYMLVGRHVPVKDFGPFILTFISDLGNCCWIVQPGASYGAPPTFIETTMTMNDEKVVLHRDHPKLVGDER</sequence>
<proteinExistence type="predicted"/>
<reference evidence="1" key="1">
    <citation type="submission" date="2023-04" db="EMBL/GenBank/DDBJ databases">
        <title>Draft Genome sequencing of Naganishia species isolated from polar environments using Oxford Nanopore Technology.</title>
        <authorList>
            <person name="Leo P."/>
            <person name="Venkateswaran K."/>
        </authorList>
    </citation>
    <scope>NUCLEOTIDE SEQUENCE</scope>
    <source>
        <strain evidence="1">MNA-CCFEE 5262</strain>
    </source>
</reference>
<name>A0ACC2VBU7_9TREE</name>
<dbReference type="EMBL" id="JASBWS010000112">
    <property type="protein sequence ID" value="KAJ9096543.1"/>
    <property type="molecule type" value="Genomic_DNA"/>
</dbReference>
<evidence type="ECO:0000313" key="2">
    <source>
        <dbReference type="Proteomes" id="UP001230649"/>
    </source>
</evidence>
<keyword evidence="2" id="KW-1185">Reference proteome</keyword>
<comment type="caution">
    <text evidence="1">The sequence shown here is derived from an EMBL/GenBank/DDBJ whole genome shotgun (WGS) entry which is preliminary data.</text>
</comment>
<evidence type="ECO:0000313" key="1">
    <source>
        <dbReference type="EMBL" id="KAJ9096543.1"/>
    </source>
</evidence>
<organism evidence="1 2">
    <name type="scientific">Naganishia adeliensis</name>
    <dbReference type="NCBI Taxonomy" id="92952"/>
    <lineage>
        <taxon>Eukaryota</taxon>
        <taxon>Fungi</taxon>
        <taxon>Dikarya</taxon>
        <taxon>Basidiomycota</taxon>
        <taxon>Agaricomycotina</taxon>
        <taxon>Tremellomycetes</taxon>
        <taxon>Filobasidiales</taxon>
        <taxon>Filobasidiaceae</taxon>
        <taxon>Naganishia</taxon>
    </lineage>
</organism>
<gene>
    <name evidence="1" type="ORF">QFC20_006401</name>
</gene>